<dbReference type="EMBL" id="KN832997">
    <property type="protein sequence ID" value="KIM81737.1"/>
    <property type="molecule type" value="Genomic_DNA"/>
</dbReference>
<evidence type="ECO:0000313" key="4">
    <source>
        <dbReference type="EMBL" id="KIM81737.1"/>
    </source>
</evidence>
<dbReference type="Pfam" id="PF03330">
    <property type="entry name" value="DPBB_1"/>
    <property type="match status" value="1"/>
</dbReference>
<dbReference type="InterPro" id="IPR009009">
    <property type="entry name" value="RlpA-like_DPBB"/>
</dbReference>
<dbReference type="Proteomes" id="UP000054166">
    <property type="component" value="Unassembled WGS sequence"/>
</dbReference>
<dbReference type="OrthoDB" id="623670at2759"/>
<protein>
    <recommendedName>
        <fullName evidence="3">RlpA-like protein double-psi beta-barrel domain-containing protein</fullName>
    </recommendedName>
</protein>
<dbReference type="InterPro" id="IPR036908">
    <property type="entry name" value="RlpA-like_sf"/>
</dbReference>
<organism evidence="4 5">
    <name type="scientific">Piloderma croceum (strain F 1598)</name>
    <dbReference type="NCBI Taxonomy" id="765440"/>
    <lineage>
        <taxon>Eukaryota</taxon>
        <taxon>Fungi</taxon>
        <taxon>Dikarya</taxon>
        <taxon>Basidiomycota</taxon>
        <taxon>Agaricomycotina</taxon>
        <taxon>Agaricomycetes</taxon>
        <taxon>Agaricomycetidae</taxon>
        <taxon>Atheliales</taxon>
        <taxon>Atheliaceae</taxon>
        <taxon>Piloderma</taxon>
    </lineage>
</organism>
<dbReference type="HOGENOM" id="CLU_047639_6_2_1"/>
<dbReference type="CDD" id="cd22191">
    <property type="entry name" value="DPBB_RlpA_EXP_N-like"/>
    <property type="match status" value="1"/>
</dbReference>
<keyword evidence="1 2" id="KW-0732">Signal</keyword>
<dbReference type="PANTHER" id="PTHR31836:SF28">
    <property type="entry name" value="SRCR DOMAIN-CONTAINING PROTEIN-RELATED"/>
    <property type="match status" value="1"/>
</dbReference>
<sequence length="126" mass="13311">MLARSAVIALLASTFTLVKGQNYGDVTYYTPGLGACGRYNTATDYIVAVAAQTFDNYPGHGTNPNTNPICNQSIQVNYQGKSVTVAVADRCGGCPGAADLDLSPTAFSQLADQSVGRLHNAEWNYV</sequence>
<dbReference type="InParanoid" id="A0A0C3BWK4"/>
<evidence type="ECO:0000313" key="5">
    <source>
        <dbReference type="Proteomes" id="UP000054166"/>
    </source>
</evidence>
<evidence type="ECO:0000259" key="3">
    <source>
        <dbReference type="Pfam" id="PF03330"/>
    </source>
</evidence>
<evidence type="ECO:0000256" key="1">
    <source>
        <dbReference type="ARBA" id="ARBA00022729"/>
    </source>
</evidence>
<dbReference type="Gene3D" id="2.40.40.10">
    <property type="entry name" value="RlpA-like domain"/>
    <property type="match status" value="1"/>
</dbReference>
<gene>
    <name evidence="4" type="ORF">PILCRDRAFT_8420</name>
</gene>
<dbReference type="PANTHER" id="PTHR31836">
    <property type="match status" value="1"/>
</dbReference>
<proteinExistence type="predicted"/>
<evidence type="ECO:0000256" key="2">
    <source>
        <dbReference type="SAM" id="SignalP"/>
    </source>
</evidence>
<dbReference type="InterPro" id="IPR051477">
    <property type="entry name" value="Expansin_CellWall"/>
</dbReference>
<dbReference type="SUPFAM" id="SSF50685">
    <property type="entry name" value="Barwin-like endoglucanases"/>
    <property type="match status" value="1"/>
</dbReference>
<accession>A0A0C3BWK4</accession>
<feature type="chain" id="PRO_5002161917" description="RlpA-like protein double-psi beta-barrel domain-containing protein" evidence="2">
    <location>
        <begin position="21"/>
        <end position="126"/>
    </location>
</feature>
<feature type="signal peptide" evidence="2">
    <location>
        <begin position="1"/>
        <end position="20"/>
    </location>
</feature>
<keyword evidence="5" id="KW-1185">Reference proteome</keyword>
<reference evidence="4 5" key="1">
    <citation type="submission" date="2014-04" db="EMBL/GenBank/DDBJ databases">
        <authorList>
            <consortium name="DOE Joint Genome Institute"/>
            <person name="Kuo A."/>
            <person name="Tarkka M."/>
            <person name="Buscot F."/>
            <person name="Kohler A."/>
            <person name="Nagy L.G."/>
            <person name="Floudas D."/>
            <person name="Copeland A."/>
            <person name="Barry K.W."/>
            <person name="Cichocki N."/>
            <person name="Veneault-Fourrey C."/>
            <person name="LaButti K."/>
            <person name="Lindquist E.A."/>
            <person name="Lipzen A."/>
            <person name="Lundell T."/>
            <person name="Morin E."/>
            <person name="Murat C."/>
            <person name="Sun H."/>
            <person name="Tunlid A."/>
            <person name="Henrissat B."/>
            <person name="Grigoriev I.V."/>
            <person name="Hibbett D.S."/>
            <person name="Martin F."/>
            <person name="Nordberg H.P."/>
            <person name="Cantor M.N."/>
            <person name="Hua S.X."/>
        </authorList>
    </citation>
    <scope>NUCLEOTIDE SEQUENCE [LARGE SCALE GENOMIC DNA]</scope>
    <source>
        <strain evidence="4 5">F 1598</strain>
    </source>
</reference>
<feature type="domain" description="RlpA-like protein double-psi beta-barrel" evidence="3">
    <location>
        <begin position="70"/>
        <end position="116"/>
    </location>
</feature>
<name>A0A0C3BWK4_PILCF</name>
<reference evidence="5" key="2">
    <citation type="submission" date="2015-01" db="EMBL/GenBank/DDBJ databases">
        <title>Evolutionary Origins and Diversification of the Mycorrhizal Mutualists.</title>
        <authorList>
            <consortium name="DOE Joint Genome Institute"/>
            <consortium name="Mycorrhizal Genomics Consortium"/>
            <person name="Kohler A."/>
            <person name="Kuo A."/>
            <person name="Nagy L.G."/>
            <person name="Floudas D."/>
            <person name="Copeland A."/>
            <person name="Barry K.W."/>
            <person name="Cichocki N."/>
            <person name="Veneault-Fourrey C."/>
            <person name="LaButti K."/>
            <person name="Lindquist E.A."/>
            <person name="Lipzen A."/>
            <person name="Lundell T."/>
            <person name="Morin E."/>
            <person name="Murat C."/>
            <person name="Riley R."/>
            <person name="Ohm R."/>
            <person name="Sun H."/>
            <person name="Tunlid A."/>
            <person name="Henrissat B."/>
            <person name="Grigoriev I.V."/>
            <person name="Hibbett D.S."/>
            <person name="Martin F."/>
        </authorList>
    </citation>
    <scope>NUCLEOTIDE SEQUENCE [LARGE SCALE GENOMIC DNA]</scope>
    <source>
        <strain evidence="5">F 1598</strain>
    </source>
</reference>
<dbReference type="AlphaFoldDB" id="A0A0C3BWK4"/>